<dbReference type="SUPFAM" id="SSF52266">
    <property type="entry name" value="SGNH hydrolase"/>
    <property type="match status" value="1"/>
</dbReference>
<evidence type="ECO:0000313" key="4">
    <source>
        <dbReference type="Proteomes" id="UP000290407"/>
    </source>
</evidence>
<evidence type="ECO:0000313" key="3">
    <source>
        <dbReference type="EMBL" id="RYC68745.1"/>
    </source>
</evidence>
<feature type="domain" description="Sialate O-acetylesterase" evidence="2">
    <location>
        <begin position="105"/>
        <end position="206"/>
    </location>
</feature>
<dbReference type="GO" id="GO:0005975">
    <property type="term" value="P:carbohydrate metabolic process"/>
    <property type="evidence" value="ECO:0007669"/>
    <property type="project" value="InterPro"/>
</dbReference>
<dbReference type="Pfam" id="PF03629">
    <property type="entry name" value="SASA"/>
    <property type="match status" value="2"/>
</dbReference>
<dbReference type="Gene3D" id="3.40.50.1110">
    <property type="entry name" value="SGNH hydrolase"/>
    <property type="match status" value="2"/>
</dbReference>
<dbReference type="GO" id="GO:0004553">
    <property type="term" value="F:hydrolase activity, hydrolyzing O-glycosyl compounds"/>
    <property type="evidence" value="ECO:0007669"/>
    <property type="project" value="InterPro"/>
</dbReference>
<dbReference type="InterPro" id="IPR008979">
    <property type="entry name" value="Galactose-bd-like_sf"/>
</dbReference>
<feature type="domain" description="Sialate O-acetylesterase" evidence="2">
    <location>
        <begin position="420"/>
        <end position="526"/>
    </location>
</feature>
<dbReference type="InterPro" id="IPR005181">
    <property type="entry name" value="SASA"/>
</dbReference>
<sequence length="652" mass="71693">MKGFKGGLTILAWLLVQVTFAEVRLPAVFGSHMVLQRRKPVPVWGTATSGEKITVTLASQTKTVKAGKDGRWRTTLDPMEAGGPYQLVVKGPTNTVAFDDVLLGEVWVCSGQSNMEWPLRMAANGEKEIRTANFPQIRQLGVKKAMSLTPKADLEAEWTVCSPETVPNYTAVGYFFAKQLQKELNVPIGLINTSWGGTHSETWTSRAAFEQDSSLRVIASRLPATYEEVTQRGRDRLLKLIQDRQGGLPTAADEQIWAKPDLDASSWKSMNVPADWAGRGLPVLDGVVWFRREVIVPEGTPLAKATLRFGSVDDRDSTYVNGQLVGSSKGLDPRAYVLPEGLLKPGRNVIAVRVVDEGGAGGFMGDPEKMRLSIGNTDLPLQGAWQYRVAHVFASSYKPGPNSHATQLFNAMLNPLIPYAIQGVIWYQGESNAGRAYEYRKSFPLMIRDWRQHWGDEFPFLFVQLASFNSANGNSRQGSTWAELREAQTMALKLPKTGMAVTSDIGDRDDIHPRNKLDVGLRLAAEAMRVAYGDARAVSQGPMVEGMTVAGNRAELTFQNTGAGLMAKDRYGYVRGFEVAGADQKFYYAKAEIKGNAVIVQSDSVAVPVAVRYGWADDNGDVNLYNREGFPAVPFRTDTWKGVTEAAKFENQ</sequence>
<name>A0A4Q2UMI5_9BACT</name>
<dbReference type="AlphaFoldDB" id="A0A4Q2UMI5"/>
<dbReference type="Proteomes" id="UP000290407">
    <property type="component" value="Unassembled WGS sequence"/>
</dbReference>
<gene>
    <name evidence="3" type="ORF">EQG79_15065</name>
</gene>
<keyword evidence="4" id="KW-1185">Reference proteome</keyword>
<dbReference type="SUPFAM" id="SSF49785">
    <property type="entry name" value="Galactose-binding domain-like"/>
    <property type="match status" value="1"/>
</dbReference>
<dbReference type="InterPro" id="IPR039329">
    <property type="entry name" value="SIAE"/>
</dbReference>
<accession>A0A4Q2UMI5</accession>
<comment type="caution">
    <text evidence="3">The sequence shown here is derived from an EMBL/GenBank/DDBJ whole genome shotgun (WGS) entry which is preliminary data.</text>
</comment>
<keyword evidence="1" id="KW-0378">Hydrolase</keyword>
<evidence type="ECO:0000259" key="2">
    <source>
        <dbReference type="Pfam" id="PF03629"/>
    </source>
</evidence>
<proteinExistence type="predicted"/>
<dbReference type="RefSeq" id="WP_129602315.1">
    <property type="nucleotide sequence ID" value="NZ_SBLB01000004.1"/>
</dbReference>
<dbReference type="GO" id="GO:0001681">
    <property type="term" value="F:sialate O-acetylesterase activity"/>
    <property type="evidence" value="ECO:0007669"/>
    <property type="project" value="InterPro"/>
</dbReference>
<protein>
    <submittedName>
        <fullName evidence="3">Sialate O-acetylesterase</fullName>
    </submittedName>
</protein>
<evidence type="ECO:0000256" key="1">
    <source>
        <dbReference type="ARBA" id="ARBA00022801"/>
    </source>
</evidence>
<dbReference type="PANTHER" id="PTHR22901">
    <property type="entry name" value="SIALATE O-ACETYLESTERASE"/>
    <property type="match status" value="1"/>
</dbReference>
<dbReference type="EMBL" id="SBLB01000004">
    <property type="protein sequence ID" value="RYC68745.1"/>
    <property type="molecule type" value="Genomic_DNA"/>
</dbReference>
<dbReference type="PANTHER" id="PTHR22901:SF0">
    <property type="entry name" value="SIALATE O-ACETYLESTERASE"/>
    <property type="match status" value="1"/>
</dbReference>
<dbReference type="InterPro" id="IPR036514">
    <property type="entry name" value="SGNH_hydro_sf"/>
</dbReference>
<reference evidence="3 4" key="1">
    <citation type="submission" date="2019-01" db="EMBL/GenBank/DDBJ databases">
        <title>Spirosoma flava sp. nov., a propanil-degrading bacterium isolated from herbicide-contaminated soil.</title>
        <authorList>
            <person name="Zhang L."/>
            <person name="Jiang J.-D."/>
        </authorList>
    </citation>
    <scope>NUCLEOTIDE SEQUENCE [LARGE SCALE GENOMIC DNA]</scope>
    <source>
        <strain evidence="3 4">TY50</strain>
    </source>
</reference>
<organism evidence="3 4">
    <name type="scientific">Spirosoma sordidisoli</name>
    <dbReference type="NCBI Taxonomy" id="2502893"/>
    <lineage>
        <taxon>Bacteria</taxon>
        <taxon>Pseudomonadati</taxon>
        <taxon>Bacteroidota</taxon>
        <taxon>Cytophagia</taxon>
        <taxon>Cytophagales</taxon>
        <taxon>Cytophagaceae</taxon>
        <taxon>Spirosoma</taxon>
    </lineage>
</organism>